<comment type="caution">
    <text evidence="1">The sequence shown here is derived from an EMBL/GenBank/DDBJ whole genome shotgun (WGS) entry which is preliminary data.</text>
</comment>
<evidence type="ECO:0000313" key="1">
    <source>
        <dbReference type="EMBL" id="GAI02632.1"/>
    </source>
</evidence>
<sequence>FCGETYDVRKSKLWNFLINNGYNESIIAYFSWNGPGTYHNGYDSQGSYENFKESMIAYLDKIPEGEKIDLIGHSQGGVLILRFVLDKDNEKYIKKIDQIITVNSPIKGANSFLAGIMFKYPSIGKFLGFLLPDKTFLPFPEMNPSLPALSDLSPESYAIKKLAYPDEYGDKENVKLYKPDVEIINIASYFDLIVDDYGIDSQVYDYADKVYVNYEVNLFSHAFNLNDEDTLKLIYDLLNSNDIDEEKTEEGYIIYGKKE</sequence>
<dbReference type="AlphaFoldDB" id="X1K6J3"/>
<dbReference type="GO" id="GO:0008374">
    <property type="term" value="F:O-acyltransferase activity"/>
    <property type="evidence" value="ECO:0007669"/>
    <property type="project" value="InterPro"/>
</dbReference>
<proteinExistence type="predicted"/>
<dbReference type="Gene3D" id="3.40.50.1820">
    <property type="entry name" value="alpha/beta hydrolase"/>
    <property type="match status" value="1"/>
</dbReference>
<dbReference type="InterPro" id="IPR003386">
    <property type="entry name" value="LACT/PDAT_acylTrfase"/>
</dbReference>
<name>X1K6J3_9ZZZZ</name>
<accession>X1K6J3</accession>
<dbReference type="EMBL" id="BARV01010896">
    <property type="protein sequence ID" value="GAI02632.1"/>
    <property type="molecule type" value="Genomic_DNA"/>
</dbReference>
<reference evidence="1" key="1">
    <citation type="journal article" date="2014" name="Front. Microbiol.">
        <title>High frequency of phylogenetically diverse reductive dehalogenase-homologous genes in deep subseafloor sedimentary metagenomes.</title>
        <authorList>
            <person name="Kawai M."/>
            <person name="Futagami T."/>
            <person name="Toyoda A."/>
            <person name="Takaki Y."/>
            <person name="Nishi S."/>
            <person name="Hori S."/>
            <person name="Arai W."/>
            <person name="Tsubouchi T."/>
            <person name="Morono Y."/>
            <person name="Uchiyama I."/>
            <person name="Ito T."/>
            <person name="Fujiyama A."/>
            <person name="Inagaki F."/>
            <person name="Takami H."/>
        </authorList>
    </citation>
    <scope>NUCLEOTIDE SEQUENCE</scope>
    <source>
        <strain evidence="1">Expedition CK06-06</strain>
    </source>
</reference>
<protein>
    <recommendedName>
        <fullName evidence="2">AB hydrolase-1 domain-containing protein</fullName>
    </recommendedName>
</protein>
<evidence type="ECO:0008006" key="2">
    <source>
        <dbReference type="Google" id="ProtNLM"/>
    </source>
</evidence>
<dbReference type="Pfam" id="PF02450">
    <property type="entry name" value="LCAT"/>
    <property type="match status" value="1"/>
</dbReference>
<dbReference type="GO" id="GO:0006629">
    <property type="term" value="P:lipid metabolic process"/>
    <property type="evidence" value="ECO:0007669"/>
    <property type="project" value="InterPro"/>
</dbReference>
<dbReference type="SUPFAM" id="SSF53474">
    <property type="entry name" value="alpha/beta-Hydrolases"/>
    <property type="match status" value="1"/>
</dbReference>
<feature type="non-terminal residue" evidence="1">
    <location>
        <position position="1"/>
    </location>
</feature>
<organism evidence="1">
    <name type="scientific">marine sediment metagenome</name>
    <dbReference type="NCBI Taxonomy" id="412755"/>
    <lineage>
        <taxon>unclassified sequences</taxon>
        <taxon>metagenomes</taxon>
        <taxon>ecological metagenomes</taxon>
    </lineage>
</organism>
<dbReference type="InterPro" id="IPR029058">
    <property type="entry name" value="AB_hydrolase_fold"/>
</dbReference>
<gene>
    <name evidence="1" type="ORF">S06H3_20907</name>
</gene>